<sequence length="116" mass="12302">MRRDNSSTYNTVTIVFLGLSVFVFLCAVLMIARVIRPPAQFIPRTPMPVATVELPTVTPTPTPTVTPTPTDTPTPTPTETPTATPTETPTPAPPTETPIPGPTETPVPTETPQVQG</sequence>
<evidence type="ECO:0000256" key="1">
    <source>
        <dbReference type="SAM" id="MobiDB-lite"/>
    </source>
</evidence>
<feature type="compositionally biased region" description="Low complexity" evidence="1">
    <location>
        <begin position="106"/>
        <end position="116"/>
    </location>
</feature>
<proteinExistence type="predicted"/>
<keyword evidence="2" id="KW-1133">Transmembrane helix</keyword>
<comment type="caution">
    <text evidence="3">The sequence shown here is derived from an EMBL/GenBank/DDBJ whole genome shotgun (WGS) entry which is preliminary data.</text>
</comment>
<dbReference type="Proteomes" id="UP000229681">
    <property type="component" value="Unassembled WGS sequence"/>
</dbReference>
<feature type="compositionally biased region" description="Pro residues" evidence="1">
    <location>
        <begin position="58"/>
        <end position="78"/>
    </location>
</feature>
<reference evidence="3 4" key="1">
    <citation type="submission" date="2017-11" db="EMBL/GenBank/DDBJ databases">
        <title>Evolution of Phototrophy in the Chloroflexi Phylum Driven by Horizontal Gene Transfer.</title>
        <authorList>
            <person name="Ward L.M."/>
            <person name="Hemp J."/>
            <person name="Shih P.M."/>
            <person name="Mcglynn S.E."/>
            <person name="Fischer W."/>
        </authorList>
    </citation>
    <scope>NUCLEOTIDE SEQUENCE [LARGE SCALE GENOMIC DNA]</scope>
    <source>
        <strain evidence="3">JP3_13</strain>
    </source>
</reference>
<name>A0A2M8PA84_9CHLR</name>
<feature type="region of interest" description="Disordered" evidence="1">
    <location>
        <begin position="49"/>
        <end position="116"/>
    </location>
</feature>
<gene>
    <name evidence="3" type="ORF">CUN49_15565</name>
</gene>
<dbReference type="EMBL" id="PGTM01000383">
    <property type="protein sequence ID" value="PJF34459.1"/>
    <property type="molecule type" value="Genomic_DNA"/>
</dbReference>
<protein>
    <submittedName>
        <fullName evidence="3">Uncharacterized protein</fullName>
    </submittedName>
</protein>
<evidence type="ECO:0000313" key="4">
    <source>
        <dbReference type="Proteomes" id="UP000229681"/>
    </source>
</evidence>
<dbReference type="AlphaFoldDB" id="A0A2M8PA84"/>
<feature type="transmembrane region" description="Helical" evidence="2">
    <location>
        <begin position="12"/>
        <end position="35"/>
    </location>
</feature>
<keyword evidence="2" id="KW-0812">Transmembrane</keyword>
<dbReference type="PRINTS" id="PR01217">
    <property type="entry name" value="PRICHEXTENSN"/>
</dbReference>
<organism evidence="3 4">
    <name type="scientific">Candidatus Thermofonsia Clade 1 bacterium</name>
    <dbReference type="NCBI Taxonomy" id="2364210"/>
    <lineage>
        <taxon>Bacteria</taxon>
        <taxon>Bacillati</taxon>
        <taxon>Chloroflexota</taxon>
        <taxon>Candidatus Thermofontia</taxon>
        <taxon>Candidatus Thermofonsia Clade 1</taxon>
    </lineage>
</organism>
<evidence type="ECO:0000256" key="2">
    <source>
        <dbReference type="SAM" id="Phobius"/>
    </source>
</evidence>
<evidence type="ECO:0000313" key="3">
    <source>
        <dbReference type="EMBL" id="PJF34459.1"/>
    </source>
</evidence>
<feature type="compositionally biased region" description="Pro residues" evidence="1">
    <location>
        <begin position="88"/>
        <end position="105"/>
    </location>
</feature>
<accession>A0A2M8PA84</accession>
<keyword evidence="2" id="KW-0472">Membrane</keyword>